<comment type="caution">
    <text evidence="2">The sequence shown here is derived from an EMBL/GenBank/DDBJ whole genome shotgun (WGS) entry which is preliminary data.</text>
</comment>
<reference evidence="2 3" key="1">
    <citation type="submission" date="2017-09" db="EMBL/GenBank/DDBJ databases">
        <title>Depth-based differentiation of microbial function through sediment-hosted aquifers and enrichment of novel symbionts in the deep terrestrial subsurface.</title>
        <authorList>
            <person name="Probst A.J."/>
            <person name="Ladd B."/>
            <person name="Jarett J.K."/>
            <person name="Geller-Mcgrath D.E."/>
            <person name="Sieber C.M."/>
            <person name="Emerson J.B."/>
            <person name="Anantharaman K."/>
            <person name="Thomas B.C."/>
            <person name="Malmstrom R."/>
            <person name="Stieglmeier M."/>
            <person name="Klingl A."/>
            <person name="Woyke T."/>
            <person name="Ryan C.M."/>
            <person name="Banfield J.F."/>
        </authorList>
    </citation>
    <scope>NUCLEOTIDE SEQUENCE [LARGE SCALE GENOMIC DNA]</scope>
    <source>
        <strain evidence="2">CG11_big_fil_rev_8_21_14_0_20_36_8</strain>
    </source>
</reference>
<name>A0A2M6IV49_9BACT</name>
<gene>
    <name evidence="2" type="ORF">COV58_00565</name>
</gene>
<evidence type="ECO:0000313" key="2">
    <source>
        <dbReference type="EMBL" id="PIQ73796.1"/>
    </source>
</evidence>
<sequence length="211" mass="24019">MVTPLIPPFLYEGFNPRSVTPIDLNSNGRTQLLIASYNKPNQITILEYNKTNKVIDVINLENSIAFAQLYGSNSNNKLEYFEFSNVYMLPQNEWPQITNSFISLFSADPNTLEGSTYPNWPKSIIADLWKVNGGSHTYHGVMSNGGFPNKTQLYVRYCTRSTGICKLHSVNIEQITNIQKEQYSNDERHTGVFSTSKRNIQSTCSSKSNRW</sequence>
<protein>
    <submittedName>
        <fullName evidence="2">Uncharacterized protein</fullName>
    </submittedName>
</protein>
<evidence type="ECO:0000313" key="3">
    <source>
        <dbReference type="Proteomes" id="UP000231056"/>
    </source>
</evidence>
<dbReference type="EMBL" id="PCVM01000011">
    <property type="protein sequence ID" value="PIQ73796.1"/>
    <property type="molecule type" value="Genomic_DNA"/>
</dbReference>
<dbReference type="AlphaFoldDB" id="A0A2M6IV49"/>
<dbReference type="Proteomes" id="UP000231056">
    <property type="component" value="Unassembled WGS sequence"/>
</dbReference>
<evidence type="ECO:0000256" key="1">
    <source>
        <dbReference type="SAM" id="MobiDB-lite"/>
    </source>
</evidence>
<feature type="region of interest" description="Disordered" evidence="1">
    <location>
        <begin position="189"/>
        <end position="211"/>
    </location>
</feature>
<proteinExistence type="predicted"/>
<accession>A0A2M6IV49</accession>
<feature type="compositionally biased region" description="Polar residues" evidence="1">
    <location>
        <begin position="192"/>
        <end position="211"/>
    </location>
</feature>
<organism evidence="2 3">
    <name type="scientific">Candidatus Roizmanbacteria bacterium CG11_big_fil_rev_8_21_14_0_20_36_8</name>
    <dbReference type="NCBI Taxonomy" id="1974856"/>
    <lineage>
        <taxon>Bacteria</taxon>
        <taxon>Candidatus Roizmaniibacteriota</taxon>
    </lineage>
</organism>